<dbReference type="EMBL" id="FOMS01000025">
    <property type="protein sequence ID" value="SFE93029.1"/>
    <property type="molecule type" value="Genomic_DNA"/>
</dbReference>
<dbReference type="RefSeq" id="WP_149758970.1">
    <property type="nucleotide sequence ID" value="NZ_FOMS01000025.1"/>
</dbReference>
<dbReference type="AlphaFoldDB" id="A0A1I2EJU7"/>
<dbReference type="OrthoDB" id="4405067at2"/>
<dbReference type="Proteomes" id="UP000325289">
    <property type="component" value="Unassembled WGS sequence"/>
</dbReference>
<protein>
    <recommendedName>
        <fullName evidence="3">Glycosyl transferase family 2</fullName>
    </recommendedName>
</protein>
<organism evidence="1 2">
    <name type="scientific">Roseivivax sediminis</name>
    <dbReference type="NCBI Taxonomy" id="936889"/>
    <lineage>
        <taxon>Bacteria</taxon>
        <taxon>Pseudomonadati</taxon>
        <taxon>Pseudomonadota</taxon>
        <taxon>Alphaproteobacteria</taxon>
        <taxon>Rhodobacterales</taxon>
        <taxon>Roseobacteraceae</taxon>
        <taxon>Roseivivax</taxon>
    </lineage>
</organism>
<name>A0A1I2EJU7_9RHOB</name>
<reference evidence="1 2" key="1">
    <citation type="submission" date="2016-10" db="EMBL/GenBank/DDBJ databases">
        <authorList>
            <person name="Varghese N."/>
            <person name="Submissions S."/>
        </authorList>
    </citation>
    <scope>NUCLEOTIDE SEQUENCE [LARGE SCALE GENOMIC DNA]</scope>
    <source>
        <strain evidence="2">YIM D21,KCTC 23444,ACCC 10710</strain>
    </source>
</reference>
<accession>A0A1I2EJU7</accession>
<evidence type="ECO:0000313" key="1">
    <source>
        <dbReference type="EMBL" id="SFE93029.1"/>
    </source>
</evidence>
<sequence length="437" mass="49191">MDEDFATARFERGGPRRLSRVAPKYRKDGYAEAFDDQTLWLDAIRHDGIVTLVCPRLNNLASAVRQGTFYLDGVVAKASVRTFYRHSLVRLKSPVQPARVTFASGTSRLETIVHPAEPERFRGRNVIVTVSKDNDLVWIEDFARFHAQTQGAEAIVLVDNGSTLYEPGDIARVLERTGLDALVLSTSLPFGPRGRRPYGNTELFLQTCALNAVRLRFLQQARAVLCCDIDELVLGRTSTSVFDATWHSRFGLTRFGGEWRYAQQPAHGPVVRHDDHRFLVANKRPCPAKWCVRPSGPLGDLQWRPHILDGFVFNWAFRSKEFTYHHCRQITTGWKRESVMPEAARLVPSKTAWQIATDTAREAPGRQVPRRAERTSGTMQAVRRVCVGSSRRFFGLRPALQAASLALAAFLGLAAEEAIDNDPVSQEFAYLMQGFYD</sequence>
<gene>
    <name evidence="1" type="ORF">SAMN04515678_1254</name>
</gene>
<proteinExistence type="predicted"/>
<keyword evidence="2" id="KW-1185">Reference proteome</keyword>
<evidence type="ECO:0008006" key="3">
    <source>
        <dbReference type="Google" id="ProtNLM"/>
    </source>
</evidence>
<evidence type="ECO:0000313" key="2">
    <source>
        <dbReference type="Proteomes" id="UP000325289"/>
    </source>
</evidence>